<dbReference type="Pfam" id="PF01370">
    <property type="entry name" value="Epimerase"/>
    <property type="match status" value="1"/>
</dbReference>
<dbReference type="Gene3D" id="3.40.50.720">
    <property type="entry name" value="NAD(P)-binding Rossmann-like Domain"/>
    <property type="match status" value="1"/>
</dbReference>
<dbReference type="PANTHER" id="PTHR43103">
    <property type="entry name" value="NUCLEOSIDE-DIPHOSPHATE-SUGAR EPIMERASE"/>
    <property type="match status" value="1"/>
</dbReference>
<proteinExistence type="inferred from homology"/>
<keyword evidence="3" id="KW-0520">NAD</keyword>
<dbReference type="Proteomes" id="UP001431963">
    <property type="component" value="Unassembled WGS sequence"/>
</dbReference>
<keyword evidence="2" id="KW-0560">Oxidoreductase</keyword>
<name>A0ABU8BVT1_9RHOB</name>
<feature type="domain" description="NAD-dependent epimerase/dehydratase" evidence="4">
    <location>
        <begin position="9"/>
        <end position="173"/>
    </location>
</feature>
<sequence>MTKPRFNRILLTGAAGRLGTHLRRGLAPLCTHLRVADMAEIKDIQPNEEALQFDLADMEATIRATEGVDAIVHFGGVPLERSWDSILNGNIRGSYHIYEGARKNGVARVVYSSSVHAIGYHQIEDQIDANAPHRPDGLYGLSKCFVEDLGRLYWDKFGIETVALRIFSSFPEFTDRRMLWSMLTFDDCIRLVEASLTAPRAAFSIVYGTSANRHRMVDNRLAAHIGYVPQDSTEAFRAEVEARLSPPDPHAPAVKHLGGWFVDLGHPDDEAAK</sequence>
<comment type="caution">
    <text evidence="5">The sequence shown here is derived from an EMBL/GenBank/DDBJ whole genome shotgun (WGS) entry which is preliminary data.</text>
</comment>
<evidence type="ECO:0000256" key="3">
    <source>
        <dbReference type="ARBA" id="ARBA00023027"/>
    </source>
</evidence>
<evidence type="ECO:0000256" key="2">
    <source>
        <dbReference type="ARBA" id="ARBA00023002"/>
    </source>
</evidence>
<evidence type="ECO:0000313" key="6">
    <source>
        <dbReference type="Proteomes" id="UP001431963"/>
    </source>
</evidence>
<organism evidence="5 6">
    <name type="scientific">Gemmobacter denitrificans</name>
    <dbReference type="NCBI Taxonomy" id="3123040"/>
    <lineage>
        <taxon>Bacteria</taxon>
        <taxon>Pseudomonadati</taxon>
        <taxon>Pseudomonadota</taxon>
        <taxon>Alphaproteobacteria</taxon>
        <taxon>Rhodobacterales</taxon>
        <taxon>Paracoccaceae</taxon>
        <taxon>Gemmobacter</taxon>
    </lineage>
</organism>
<evidence type="ECO:0000313" key="5">
    <source>
        <dbReference type="EMBL" id="MEH7828807.1"/>
    </source>
</evidence>
<evidence type="ECO:0000259" key="4">
    <source>
        <dbReference type="Pfam" id="PF01370"/>
    </source>
</evidence>
<comment type="similarity">
    <text evidence="1">Belongs to the NAD(P)-dependent epimerase/dehydratase family.</text>
</comment>
<evidence type="ECO:0000256" key="1">
    <source>
        <dbReference type="ARBA" id="ARBA00007637"/>
    </source>
</evidence>
<dbReference type="RefSeq" id="WP_335423126.1">
    <property type="nucleotide sequence ID" value="NZ_JBALHR010000006.1"/>
</dbReference>
<dbReference type="InterPro" id="IPR036291">
    <property type="entry name" value="NAD(P)-bd_dom_sf"/>
</dbReference>
<dbReference type="EMBL" id="JBALHR010000006">
    <property type="protein sequence ID" value="MEH7828807.1"/>
    <property type="molecule type" value="Genomic_DNA"/>
</dbReference>
<dbReference type="SUPFAM" id="SSF51735">
    <property type="entry name" value="NAD(P)-binding Rossmann-fold domains"/>
    <property type="match status" value="1"/>
</dbReference>
<accession>A0ABU8BVT1</accession>
<reference evidence="5" key="1">
    <citation type="submission" date="2024-02" db="EMBL/GenBank/DDBJ databases">
        <title>Genome sequences of strain Gemmobacter sp. JM10B15.</title>
        <authorList>
            <person name="Zhang M."/>
        </authorList>
    </citation>
    <scope>NUCLEOTIDE SEQUENCE</scope>
    <source>
        <strain evidence="5">JM10B15</strain>
    </source>
</reference>
<gene>
    <name evidence="5" type="ORF">V6590_11655</name>
</gene>
<keyword evidence="6" id="KW-1185">Reference proteome</keyword>
<dbReference type="InterPro" id="IPR001509">
    <property type="entry name" value="Epimerase_deHydtase"/>
</dbReference>
<dbReference type="PANTHER" id="PTHR43103:SF5">
    <property type="entry name" value="4-EPIMERASE, PUTATIVE (AFU_ORTHOLOGUE AFUA_7G00360)-RELATED"/>
    <property type="match status" value="1"/>
</dbReference>
<protein>
    <submittedName>
        <fullName evidence="5">NAD(P)-dependent oxidoreductase</fullName>
    </submittedName>
</protein>